<dbReference type="RefSeq" id="WP_206101046.1">
    <property type="nucleotide sequence ID" value="NZ_CP070969.1"/>
</dbReference>
<accession>A0ABX7L7S3</accession>
<dbReference type="Proteomes" id="UP000663452">
    <property type="component" value="Chromosome"/>
</dbReference>
<proteinExistence type="predicted"/>
<name>A0ABX7L7S3_9BACL</name>
<evidence type="ECO:0000313" key="2">
    <source>
        <dbReference type="Proteomes" id="UP000663452"/>
    </source>
</evidence>
<protein>
    <recommendedName>
        <fullName evidence="3">DUF1540 domain-containing protein</fullName>
    </recommendedName>
</protein>
<evidence type="ECO:0000313" key="1">
    <source>
        <dbReference type="EMBL" id="QSF43413.1"/>
    </source>
</evidence>
<dbReference type="EMBL" id="CP070969">
    <property type="protein sequence ID" value="QSF43413.1"/>
    <property type="molecule type" value="Genomic_DNA"/>
</dbReference>
<evidence type="ECO:0008006" key="3">
    <source>
        <dbReference type="Google" id="ProtNLM"/>
    </source>
</evidence>
<sequence>MTSINDLCMVRDCIHNNGMGTCFINNGLNFNTYEEIPSEELKNQALEPCNEYALDKENQ</sequence>
<reference evidence="1 2" key="1">
    <citation type="submission" date="2021-02" db="EMBL/GenBank/DDBJ databases">
        <title>Paenibacillus tianjinensis sp. nov.</title>
        <authorList>
            <person name="Liu H."/>
        </authorList>
    </citation>
    <scope>NUCLEOTIDE SEQUENCE [LARGE SCALE GENOMIC DNA]</scope>
    <source>
        <strain evidence="1 2">TB2019</strain>
    </source>
</reference>
<gene>
    <name evidence="1" type="ORF">JRJ22_19305</name>
</gene>
<keyword evidence="2" id="KW-1185">Reference proteome</keyword>
<organism evidence="1 2">
    <name type="scientific">Paenibacillus tianjinensis</name>
    <dbReference type="NCBI Taxonomy" id="2810347"/>
    <lineage>
        <taxon>Bacteria</taxon>
        <taxon>Bacillati</taxon>
        <taxon>Bacillota</taxon>
        <taxon>Bacilli</taxon>
        <taxon>Bacillales</taxon>
        <taxon>Paenibacillaceae</taxon>
        <taxon>Paenibacillus</taxon>
    </lineage>
</organism>